<reference evidence="1 2" key="2">
    <citation type="journal article" date="2022" name="Mol. Ecol. Resour.">
        <title>The genomes of chicory, endive, great burdock and yacon provide insights into Asteraceae paleo-polyploidization history and plant inulin production.</title>
        <authorList>
            <person name="Fan W."/>
            <person name="Wang S."/>
            <person name="Wang H."/>
            <person name="Wang A."/>
            <person name="Jiang F."/>
            <person name="Liu H."/>
            <person name="Zhao H."/>
            <person name="Xu D."/>
            <person name="Zhang Y."/>
        </authorList>
    </citation>
    <scope>NUCLEOTIDE SEQUENCE [LARGE SCALE GENOMIC DNA]</scope>
    <source>
        <strain evidence="2">cv. Niubang</strain>
    </source>
</reference>
<keyword evidence="2" id="KW-1185">Reference proteome</keyword>
<name>A0ACB8YAJ5_ARCLA</name>
<accession>A0ACB8YAJ5</accession>
<gene>
    <name evidence="1" type="ORF">L6452_35406</name>
</gene>
<dbReference type="EMBL" id="CM042059">
    <property type="protein sequence ID" value="KAI3680633.1"/>
    <property type="molecule type" value="Genomic_DNA"/>
</dbReference>
<protein>
    <submittedName>
        <fullName evidence="1">Uncharacterized protein</fullName>
    </submittedName>
</protein>
<dbReference type="Proteomes" id="UP001055879">
    <property type="component" value="Linkage Group LG13"/>
</dbReference>
<comment type="caution">
    <text evidence="1">The sequence shown here is derived from an EMBL/GenBank/DDBJ whole genome shotgun (WGS) entry which is preliminary data.</text>
</comment>
<reference evidence="2" key="1">
    <citation type="journal article" date="2022" name="Mol. Ecol. Resour.">
        <title>The genomes of chicory, endive, great burdock and yacon provide insights into Asteraceae palaeo-polyploidization history and plant inulin production.</title>
        <authorList>
            <person name="Fan W."/>
            <person name="Wang S."/>
            <person name="Wang H."/>
            <person name="Wang A."/>
            <person name="Jiang F."/>
            <person name="Liu H."/>
            <person name="Zhao H."/>
            <person name="Xu D."/>
            <person name="Zhang Y."/>
        </authorList>
    </citation>
    <scope>NUCLEOTIDE SEQUENCE [LARGE SCALE GENOMIC DNA]</scope>
    <source>
        <strain evidence="2">cv. Niubang</strain>
    </source>
</reference>
<sequence length="176" mass="20105">MAMGKNVGLGLVKRTSSFGRKRILILNHMDFDSIDVSKPSKKQFLESNSDFCSQRSLLQALPQEILIKILCGVDHKDLKRLFHVSKPIREAALIAKEWHFEYTTPKKIPAFRCSLNLDEFPSSDFEETEPPNAPKQSRSYRSRVTRKNPSTVCVSLFASSAEKDRERPISNLFMDT</sequence>
<evidence type="ECO:0000313" key="1">
    <source>
        <dbReference type="EMBL" id="KAI3680633.1"/>
    </source>
</evidence>
<evidence type="ECO:0000313" key="2">
    <source>
        <dbReference type="Proteomes" id="UP001055879"/>
    </source>
</evidence>
<organism evidence="1 2">
    <name type="scientific">Arctium lappa</name>
    <name type="common">Greater burdock</name>
    <name type="synonym">Lappa major</name>
    <dbReference type="NCBI Taxonomy" id="4217"/>
    <lineage>
        <taxon>Eukaryota</taxon>
        <taxon>Viridiplantae</taxon>
        <taxon>Streptophyta</taxon>
        <taxon>Embryophyta</taxon>
        <taxon>Tracheophyta</taxon>
        <taxon>Spermatophyta</taxon>
        <taxon>Magnoliopsida</taxon>
        <taxon>eudicotyledons</taxon>
        <taxon>Gunneridae</taxon>
        <taxon>Pentapetalae</taxon>
        <taxon>asterids</taxon>
        <taxon>campanulids</taxon>
        <taxon>Asterales</taxon>
        <taxon>Asteraceae</taxon>
        <taxon>Carduoideae</taxon>
        <taxon>Cardueae</taxon>
        <taxon>Arctiinae</taxon>
        <taxon>Arctium</taxon>
    </lineage>
</organism>
<proteinExistence type="predicted"/>